<dbReference type="Pfam" id="PF02558">
    <property type="entry name" value="ApbA"/>
    <property type="match status" value="1"/>
</dbReference>
<dbReference type="RefSeq" id="WP_073601271.1">
    <property type="nucleotide sequence ID" value="NZ_MRCB01000035.1"/>
</dbReference>
<keyword evidence="3" id="KW-0560">Oxidoreductase</keyword>
<keyword evidence="7" id="KW-1185">Reference proteome</keyword>
<evidence type="ECO:0000256" key="3">
    <source>
        <dbReference type="ARBA" id="ARBA00023002"/>
    </source>
</evidence>
<dbReference type="FunFam" id="1.10.1040.10:FF:000017">
    <property type="entry name" value="2-dehydropantoate 2-reductase"/>
    <property type="match status" value="1"/>
</dbReference>
<comment type="caution">
    <text evidence="6">The sequence shown here is derived from an EMBL/GenBank/DDBJ whole genome shotgun (WGS) entry which is preliminary data.</text>
</comment>
<dbReference type="OrthoDB" id="9793586at2"/>
<dbReference type="PANTHER" id="PTHR21708:SF45">
    <property type="entry name" value="2-DEHYDROPANTOATE 2-REDUCTASE"/>
    <property type="match status" value="1"/>
</dbReference>
<evidence type="ECO:0000259" key="5">
    <source>
        <dbReference type="Pfam" id="PF08546"/>
    </source>
</evidence>
<comment type="similarity">
    <text evidence="1">Belongs to the ketopantoate reductase family.</text>
</comment>
<dbReference type="InterPro" id="IPR013328">
    <property type="entry name" value="6PGD_dom2"/>
</dbReference>
<dbReference type="PANTHER" id="PTHR21708">
    <property type="entry name" value="PROBABLE 2-DEHYDROPANTOATE 2-REDUCTASE"/>
    <property type="match status" value="1"/>
</dbReference>
<feature type="domain" description="Ketopantoate reductase C-terminal" evidence="5">
    <location>
        <begin position="199"/>
        <end position="319"/>
    </location>
</feature>
<evidence type="ECO:0000256" key="2">
    <source>
        <dbReference type="ARBA" id="ARBA00022857"/>
    </source>
</evidence>
<keyword evidence="2" id="KW-0521">NADP</keyword>
<dbReference type="Proteomes" id="UP000186868">
    <property type="component" value="Unassembled WGS sequence"/>
</dbReference>
<dbReference type="STRING" id="1921803.NIES593_20025"/>
<dbReference type="InterPro" id="IPR013752">
    <property type="entry name" value="KPA_reductase"/>
</dbReference>
<dbReference type="InterPro" id="IPR036291">
    <property type="entry name" value="NAD(P)-bd_dom_sf"/>
</dbReference>
<dbReference type="GO" id="GO:0016491">
    <property type="term" value="F:oxidoreductase activity"/>
    <property type="evidence" value="ECO:0007669"/>
    <property type="project" value="UniProtKB-KW"/>
</dbReference>
<dbReference type="AlphaFoldDB" id="A0A1U7H918"/>
<evidence type="ECO:0000313" key="6">
    <source>
        <dbReference type="EMBL" id="OKH20073.1"/>
    </source>
</evidence>
<gene>
    <name evidence="6" type="ORF">NIES593_20025</name>
</gene>
<dbReference type="InterPro" id="IPR008927">
    <property type="entry name" value="6-PGluconate_DH-like_C_sf"/>
</dbReference>
<dbReference type="Pfam" id="PF08546">
    <property type="entry name" value="ApbA_C"/>
    <property type="match status" value="1"/>
</dbReference>
<dbReference type="SUPFAM" id="SSF51735">
    <property type="entry name" value="NAD(P)-binding Rossmann-fold domains"/>
    <property type="match status" value="1"/>
</dbReference>
<name>A0A1U7H918_9CYAN</name>
<dbReference type="NCBIfam" id="NF005089">
    <property type="entry name" value="PRK06522.1-4"/>
    <property type="match status" value="1"/>
</dbReference>
<dbReference type="SUPFAM" id="SSF48179">
    <property type="entry name" value="6-phosphogluconate dehydrogenase C-terminal domain-like"/>
    <property type="match status" value="1"/>
</dbReference>
<reference evidence="6 7" key="1">
    <citation type="submission" date="2016-11" db="EMBL/GenBank/DDBJ databases">
        <title>Draft Genome Sequences of Nine Cyanobacterial Strains from Diverse Habitats.</title>
        <authorList>
            <person name="Zhu T."/>
            <person name="Hou S."/>
            <person name="Lu X."/>
            <person name="Hess W.R."/>
        </authorList>
    </citation>
    <scope>NUCLEOTIDE SEQUENCE [LARGE SCALE GENOMIC DNA]</scope>
    <source>
        <strain evidence="6 7">NIES-593</strain>
    </source>
</reference>
<dbReference type="Gene3D" id="1.10.1040.10">
    <property type="entry name" value="N-(1-d-carboxylethyl)-l-norvaline Dehydrogenase, domain 2"/>
    <property type="match status" value="1"/>
</dbReference>
<accession>A0A1U7H918</accession>
<organism evidence="6 7">
    <name type="scientific">Hydrococcus rivularis NIES-593</name>
    <dbReference type="NCBI Taxonomy" id="1921803"/>
    <lineage>
        <taxon>Bacteria</taxon>
        <taxon>Bacillati</taxon>
        <taxon>Cyanobacteriota</taxon>
        <taxon>Cyanophyceae</taxon>
        <taxon>Pleurocapsales</taxon>
        <taxon>Hydrococcaceae</taxon>
        <taxon>Hydrococcus</taxon>
    </lineage>
</organism>
<evidence type="ECO:0000259" key="4">
    <source>
        <dbReference type="Pfam" id="PF02558"/>
    </source>
</evidence>
<evidence type="ECO:0000256" key="1">
    <source>
        <dbReference type="ARBA" id="ARBA00007870"/>
    </source>
</evidence>
<dbReference type="FunFam" id="3.40.50.720:FF:000307">
    <property type="entry name" value="2-dehydropantoate 2-reductase"/>
    <property type="match status" value="1"/>
</dbReference>
<dbReference type="InterPro" id="IPR013332">
    <property type="entry name" value="KPR_N"/>
</dbReference>
<feature type="domain" description="Ketopantoate reductase N-terminal" evidence="4">
    <location>
        <begin position="3"/>
        <end position="172"/>
    </location>
</feature>
<dbReference type="Gene3D" id="3.40.50.720">
    <property type="entry name" value="NAD(P)-binding Rossmann-like Domain"/>
    <property type="match status" value="1"/>
</dbReference>
<sequence>MKVCIVGAGAIGGYMGVKLAQAGAQVTLIARGAHLQAIQEKGLCLRLADGREDWVQDVVATQDIKVAGVQDVVIVALKAQSVPSVAPSLPALYKEETMVVTAQNGIPWWYFRKLDSPYADYRIQAVDRDGIVEANIPVDRVIGCVVYPAAEIVAPGIIRHIEGDRFSLGELDGAKTERIQKLSQLFNRAGLTSRVRNQIRNELWVKLWGNLAFNPISALTRATLAQICQYPLTRELARNMMLEAQAIAEKLGVDFGISLEKRIAGAERVGAHKTSMLQDIEAHRPTEVDAIVGAVAELGRLTQTPTPYIDAIYASVKLLEKTLRGESDRSH</sequence>
<dbReference type="GO" id="GO:0005737">
    <property type="term" value="C:cytoplasm"/>
    <property type="evidence" value="ECO:0007669"/>
    <property type="project" value="TreeGrafter"/>
</dbReference>
<dbReference type="InterPro" id="IPR051402">
    <property type="entry name" value="KPR-Related"/>
</dbReference>
<dbReference type="EMBL" id="MRCB01000035">
    <property type="protein sequence ID" value="OKH20073.1"/>
    <property type="molecule type" value="Genomic_DNA"/>
</dbReference>
<protein>
    <submittedName>
        <fullName evidence="6">2-dehydropantoate 2-reductase</fullName>
    </submittedName>
</protein>
<evidence type="ECO:0000313" key="7">
    <source>
        <dbReference type="Proteomes" id="UP000186868"/>
    </source>
</evidence>
<proteinExistence type="inferred from homology"/>